<feature type="coiled-coil region" evidence="1">
    <location>
        <begin position="144"/>
        <end position="172"/>
    </location>
</feature>
<evidence type="ECO:0000256" key="1">
    <source>
        <dbReference type="SAM" id="Coils"/>
    </source>
</evidence>
<feature type="transmembrane region" description="Helical" evidence="2">
    <location>
        <begin position="79"/>
        <end position="100"/>
    </location>
</feature>
<name>A0A6C0HMX3_9ZZZZ</name>
<keyword evidence="2" id="KW-1133">Transmembrane helix</keyword>
<sequence>MKFMSLCKYFIFLYSIIIMPKDVLQSIYSNMYGEGKNFQTSKPSITMTRLMAKKGKEMETNTTVSDAPVYDMDIKPPSFTMWGIVAFSLILAILSMVYYFRDVLLSYYHSLVDGVKQVNPIQTLEKTLAEEKAPVPAPNPKLTAATIQSEEKEAEEKKKKQENGAIGQLQNKIDTSLYRKEQLVKKDGFCYIGFEKGHRVCTDVFQGDVCMSGEIFPTMDVCLVPSLRP</sequence>
<proteinExistence type="predicted"/>
<keyword evidence="2" id="KW-0472">Membrane</keyword>
<dbReference type="EMBL" id="MN739993">
    <property type="protein sequence ID" value="QHT81992.1"/>
    <property type="molecule type" value="Genomic_DNA"/>
</dbReference>
<accession>A0A6C0HMX3</accession>
<evidence type="ECO:0000313" key="3">
    <source>
        <dbReference type="EMBL" id="QHT81992.1"/>
    </source>
</evidence>
<feature type="transmembrane region" description="Helical" evidence="2">
    <location>
        <begin position="9"/>
        <end position="28"/>
    </location>
</feature>
<reference evidence="3" key="1">
    <citation type="journal article" date="2020" name="Nature">
        <title>Giant virus diversity and host interactions through global metagenomics.</title>
        <authorList>
            <person name="Schulz F."/>
            <person name="Roux S."/>
            <person name="Paez-Espino D."/>
            <person name="Jungbluth S."/>
            <person name="Walsh D.A."/>
            <person name="Denef V.J."/>
            <person name="McMahon K.D."/>
            <person name="Konstantinidis K.T."/>
            <person name="Eloe-Fadrosh E.A."/>
            <person name="Kyrpides N.C."/>
            <person name="Woyke T."/>
        </authorList>
    </citation>
    <scope>NUCLEOTIDE SEQUENCE</scope>
    <source>
        <strain evidence="3">GVMAG-M-3300023184-160</strain>
    </source>
</reference>
<evidence type="ECO:0000256" key="2">
    <source>
        <dbReference type="SAM" id="Phobius"/>
    </source>
</evidence>
<keyword evidence="2" id="KW-0812">Transmembrane</keyword>
<dbReference type="AlphaFoldDB" id="A0A6C0HMX3"/>
<protein>
    <submittedName>
        <fullName evidence="3">Uncharacterized protein</fullName>
    </submittedName>
</protein>
<organism evidence="3">
    <name type="scientific">viral metagenome</name>
    <dbReference type="NCBI Taxonomy" id="1070528"/>
    <lineage>
        <taxon>unclassified sequences</taxon>
        <taxon>metagenomes</taxon>
        <taxon>organismal metagenomes</taxon>
    </lineage>
</organism>
<keyword evidence="1" id="KW-0175">Coiled coil</keyword>